<accession>X0ZNL7</accession>
<comment type="caution">
    <text evidence="3">The sequence shown here is derived from an EMBL/GenBank/DDBJ whole genome shotgun (WGS) entry which is preliminary data.</text>
</comment>
<evidence type="ECO:0000313" key="3">
    <source>
        <dbReference type="EMBL" id="GAG70979.1"/>
    </source>
</evidence>
<dbReference type="Pfam" id="PF00816">
    <property type="entry name" value="Histone_HNS"/>
    <property type="match status" value="1"/>
</dbReference>
<reference evidence="3" key="1">
    <citation type="journal article" date="2014" name="Front. Microbiol.">
        <title>High frequency of phylogenetically diverse reductive dehalogenase-homologous genes in deep subseafloor sedimentary metagenomes.</title>
        <authorList>
            <person name="Kawai M."/>
            <person name="Futagami T."/>
            <person name="Toyoda A."/>
            <person name="Takaki Y."/>
            <person name="Nishi S."/>
            <person name="Hori S."/>
            <person name="Arai W."/>
            <person name="Tsubouchi T."/>
            <person name="Morono Y."/>
            <person name="Uchiyama I."/>
            <person name="Ito T."/>
            <person name="Fujiyama A."/>
            <person name="Inagaki F."/>
            <person name="Takami H."/>
        </authorList>
    </citation>
    <scope>NUCLEOTIDE SEQUENCE</scope>
    <source>
        <strain evidence="3">Expedition CK06-06</strain>
    </source>
</reference>
<organism evidence="3">
    <name type="scientific">marine sediment metagenome</name>
    <dbReference type="NCBI Taxonomy" id="412755"/>
    <lineage>
        <taxon>unclassified sequences</taxon>
        <taxon>metagenomes</taxon>
        <taxon>ecological metagenomes</taxon>
    </lineage>
</organism>
<feature type="domain" description="DNA-binding protein H-NS-like C-terminal" evidence="2">
    <location>
        <begin position="83"/>
        <end position="129"/>
    </location>
</feature>
<sequence>MLRLGFYADPHEAPPIHHTSTGMSPMARVNVDRMTLKELLDLEAKLQKAIALARQRERAEVKEELAALAEKRGFTLSELVGGRGKGKLVAPKYANPDDPSQTWAGRGRKPLWLVAKMKKKGTKLKQFAL</sequence>
<name>X0ZNL7_9ZZZZ</name>
<dbReference type="InterPro" id="IPR027444">
    <property type="entry name" value="H-NS_C_dom"/>
</dbReference>
<dbReference type="SMART" id="SM00528">
    <property type="entry name" value="HNS"/>
    <property type="match status" value="1"/>
</dbReference>
<feature type="coiled-coil region" evidence="1">
    <location>
        <begin position="36"/>
        <end position="72"/>
    </location>
</feature>
<dbReference type="SUPFAM" id="SSF81273">
    <property type="entry name" value="H-NS histone-like proteins"/>
    <property type="match status" value="1"/>
</dbReference>
<evidence type="ECO:0000256" key="1">
    <source>
        <dbReference type="SAM" id="Coils"/>
    </source>
</evidence>
<protein>
    <recommendedName>
        <fullName evidence="2">DNA-binding protein H-NS-like C-terminal domain-containing protein</fullName>
    </recommendedName>
</protein>
<keyword evidence="1" id="KW-0175">Coiled coil</keyword>
<dbReference type="Gene3D" id="4.10.430.10">
    <property type="entry name" value="Histone-like protein H-NS, C-terminal domain"/>
    <property type="match status" value="1"/>
</dbReference>
<evidence type="ECO:0000259" key="2">
    <source>
        <dbReference type="SMART" id="SM00528"/>
    </source>
</evidence>
<gene>
    <name evidence="3" type="ORF">S01H4_18606</name>
</gene>
<dbReference type="GO" id="GO:0003677">
    <property type="term" value="F:DNA binding"/>
    <property type="evidence" value="ECO:0007669"/>
    <property type="project" value="InterPro"/>
</dbReference>
<dbReference type="InterPro" id="IPR037150">
    <property type="entry name" value="H-NS_C_dom_sf"/>
</dbReference>
<dbReference type="EMBL" id="BART01008254">
    <property type="protein sequence ID" value="GAG70979.1"/>
    <property type="molecule type" value="Genomic_DNA"/>
</dbReference>
<dbReference type="AlphaFoldDB" id="X0ZNL7"/>
<proteinExistence type="predicted"/>